<keyword evidence="2" id="KW-1185">Reference proteome</keyword>
<accession>A0ACC0C4L9</accession>
<evidence type="ECO:0000313" key="1">
    <source>
        <dbReference type="EMBL" id="KAI5679784.1"/>
    </source>
</evidence>
<proteinExistence type="predicted"/>
<name>A0ACC0C4L9_CATRO</name>
<dbReference type="Proteomes" id="UP001060085">
    <property type="component" value="Linkage Group LG01"/>
</dbReference>
<evidence type="ECO:0000313" key="2">
    <source>
        <dbReference type="Proteomes" id="UP001060085"/>
    </source>
</evidence>
<organism evidence="1 2">
    <name type="scientific">Catharanthus roseus</name>
    <name type="common">Madagascar periwinkle</name>
    <name type="synonym">Vinca rosea</name>
    <dbReference type="NCBI Taxonomy" id="4058"/>
    <lineage>
        <taxon>Eukaryota</taxon>
        <taxon>Viridiplantae</taxon>
        <taxon>Streptophyta</taxon>
        <taxon>Embryophyta</taxon>
        <taxon>Tracheophyta</taxon>
        <taxon>Spermatophyta</taxon>
        <taxon>Magnoliopsida</taxon>
        <taxon>eudicotyledons</taxon>
        <taxon>Gunneridae</taxon>
        <taxon>Pentapetalae</taxon>
        <taxon>asterids</taxon>
        <taxon>lamiids</taxon>
        <taxon>Gentianales</taxon>
        <taxon>Apocynaceae</taxon>
        <taxon>Rauvolfioideae</taxon>
        <taxon>Vinceae</taxon>
        <taxon>Catharanthinae</taxon>
        <taxon>Catharanthus</taxon>
    </lineage>
</organism>
<dbReference type="EMBL" id="CM044701">
    <property type="protein sequence ID" value="KAI5679784.1"/>
    <property type="molecule type" value="Genomic_DNA"/>
</dbReference>
<sequence length="911" mass="101445">MNLRDAWDMAAEVCLLSFVKAPEAEFQPSSFFDEHLTAFEVWLECSSQDKKLPELLPILLWVLPSHSHRCRALMLLSKFLDLGPWAVNLALSLGICSYVIKLLQISQEELRQNLVYVWGKILTFDKSCQVDLVKGGAQSYFVKFMDSPYTNPEQRAVATFVLSILMDGNMQGQKACMDCDLLLVCLKYLQPNNAQTEPHLQQWLCLCLGKLLEGYPEAQVVALQANVPKLLLPFLLGPLPEARASATFAIGMLFSGQSTPFLEGSENLNTKAGLENKDKMDILSSLLSVVSDGSPLVRLEAAIALGGFALRHKRFLKSAAFIAFGFYLDAASVITPTSDDYMSYRSFYLQSYSHANMTNSQRSVFFSCPTTSGFGSPDSEDSSQYSDSESVHFESNRSFRSSLEDQQLGGELYYRLVLAFHFLARDPSPRVARLGKHILELIGIDHLERHVGWNYQSGSTLGDLWGHFPSSNRESVARSSSWLDFSTVTASQQHLRGMRRVFSGSQLANSQNWGLTDPVLGAEESLSVKECYLLSQSAVYSWCCSQFSKLLLNRVDDDEDFSEEREKRQKQAADCIGRWQVSAIDELSENIVCWDANIQASATEILLQPFSPLMISADETEQIRIWNYNENTMVNSFQNHKCSAEGVSKLCLLNELEVSLLLVASSDGNVRIWKDYCAMAEQKLVTTFSSIRRSDVVIHNLNAVVDWQQISGYLYASGKTPLIMLWDLEEERCLNAFPSSSDQGISTLCASQVHGSQLAAGFEDGSIRLYDIRTPDMIVFTHPSQNHSLQSVVGLGFQPGSDPWKIVSASKAGLIQFLDMRSPSDPYLSVKAYNSSLTTMAVHRHIPILATGSATQFVKVFDFTGESLSLGEQRQFLMSQRIGPVSCLTFHPYEVMLAAGASDALLSTCYL</sequence>
<comment type="caution">
    <text evidence="1">The sequence shown here is derived from an EMBL/GenBank/DDBJ whole genome shotgun (WGS) entry which is preliminary data.</text>
</comment>
<reference evidence="2" key="1">
    <citation type="journal article" date="2023" name="Nat. Plants">
        <title>Single-cell RNA sequencing provides a high-resolution roadmap for understanding the multicellular compartmentation of specialized metabolism.</title>
        <authorList>
            <person name="Sun S."/>
            <person name="Shen X."/>
            <person name="Li Y."/>
            <person name="Li Y."/>
            <person name="Wang S."/>
            <person name="Li R."/>
            <person name="Zhang H."/>
            <person name="Shen G."/>
            <person name="Guo B."/>
            <person name="Wei J."/>
            <person name="Xu J."/>
            <person name="St-Pierre B."/>
            <person name="Chen S."/>
            <person name="Sun C."/>
        </authorList>
    </citation>
    <scope>NUCLEOTIDE SEQUENCE [LARGE SCALE GENOMIC DNA]</scope>
</reference>
<gene>
    <name evidence="1" type="ORF">M9H77_01011</name>
</gene>
<protein>
    <submittedName>
        <fullName evidence="1">Uncharacterized protein</fullName>
    </submittedName>
</protein>